<dbReference type="PANTHER" id="PTHR13932:SF6">
    <property type="entry name" value="OXYGEN-INDEPENDENT COPROPORPHYRINOGEN III OXIDASE"/>
    <property type="match status" value="1"/>
</dbReference>
<keyword evidence="11 14" id="KW-0411">Iron-sulfur</keyword>
<accession>A0A9X1L563</accession>
<feature type="binding site" evidence="16">
    <location>
        <position position="68"/>
    </location>
    <ligand>
        <name>[4Fe-4S] cluster</name>
        <dbReference type="ChEBI" id="CHEBI:49883"/>
        <note>4Fe-4S-S-AdoMet</note>
    </ligand>
</feature>
<evidence type="ECO:0000256" key="6">
    <source>
        <dbReference type="ARBA" id="ARBA00022490"/>
    </source>
</evidence>
<sequence>MSKNLIKKYNVPGPRYTSYPTVPFWDHNSFSLKLWKQSLQQSFKESNTSEGVSLYIHLPFCESLCTFCGCNKRITKRHEVESPYITAVLKEWDLYCELFDAKPIIKELHLGGGTPTFFAPINLKRLINGITRKAILAKNYEFSFEGHPNNTTKAHLLALYNLGFRRVSFGVQDYNETVQKAIHRIQPFENVKNVTEMAREIGFTSIGHDIIFGLPFQTADHIRETIAKTRQLKPDRIAFYSYAHTPWIKGNGQRGFSKVNLPKAEEKRLQYEIGKALLADAGYSEIGMDHFALPTDTLYAAMANQELHRNFMGYTASKTQMMIGLGVSAISDSWYGFSQNVKGIEEYYHLIEHNIIPVFRGHILNKEDLVIRQHILNLMCHYKTSWSNSYLNFKSLDDALNKLSEMLKDELVVIENNTLKITKKGKPFVRNVCMAFDVLLQQKQPQKQLFSMTI</sequence>
<keyword evidence="10 14" id="KW-0408">Iron</keyword>
<keyword evidence="7 14" id="KW-0949">S-adenosyl-L-methionine</keyword>
<proteinExistence type="inferred from homology"/>
<dbReference type="CDD" id="cd01335">
    <property type="entry name" value="Radical_SAM"/>
    <property type="match status" value="1"/>
</dbReference>
<dbReference type="RefSeq" id="WP_226696246.1">
    <property type="nucleotide sequence ID" value="NZ_JAJAPX010000004.1"/>
</dbReference>
<comment type="similarity">
    <text evidence="3 14">Belongs to the anaerobic coproporphyrinogen-III oxidase family.</text>
</comment>
<dbReference type="GO" id="GO:0051989">
    <property type="term" value="F:coproporphyrinogen dehydrogenase activity"/>
    <property type="evidence" value="ECO:0007669"/>
    <property type="project" value="UniProtKB-EC"/>
</dbReference>
<dbReference type="Pfam" id="PF04055">
    <property type="entry name" value="Radical_SAM"/>
    <property type="match status" value="1"/>
</dbReference>
<feature type="binding site" evidence="15">
    <location>
        <position position="209"/>
    </location>
    <ligand>
        <name>S-adenosyl-L-methionine</name>
        <dbReference type="ChEBI" id="CHEBI:59789"/>
        <label>2</label>
    </ligand>
</feature>
<evidence type="ECO:0000256" key="3">
    <source>
        <dbReference type="ARBA" id="ARBA00005493"/>
    </source>
</evidence>
<evidence type="ECO:0000256" key="10">
    <source>
        <dbReference type="ARBA" id="ARBA00023004"/>
    </source>
</evidence>
<evidence type="ECO:0000256" key="1">
    <source>
        <dbReference type="ARBA" id="ARBA00004496"/>
    </source>
</evidence>
<evidence type="ECO:0000313" key="18">
    <source>
        <dbReference type="EMBL" id="MCB4808850.1"/>
    </source>
</evidence>
<dbReference type="AlphaFoldDB" id="A0A9X1L563"/>
<organism evidence="18 19">
    <name type="scientific">Neotamlana sargassicola</name>
    <dbReference type="NCBI Taxonomy" id="2883125"/>
    <lineage>
        <taxon>Bacteria</taxon>
        <taxon>Pseudomonadati</taxon>
        <taxon>Bacteroidota</taxon>
        <taxon>Flavobacteriia</taxon>
        <taxon>Flavobacteriales</taxon>
        <taxon>Flavobacteriaceae</taxon>
        <taxon>Neotamlana</taxon>
    </lineage>
</organism>
<comment type="caution">
    <text evidence="18">The sequence shown here is derived from an EMBL/GenBank/DDBJ whole genome shotgun (WGS) entry which is preliminary data.</text>
</comment>
<dbReference type="EC" id="1.3.98.3" evidence="14"/>
<dbReference type="PANTHER" id="PTHR13932">
    <property type="entry name" value="COPROPORPHYRINIGEN III OXIDASE"/>
    <property type="match status" value="1"/>
</dbReference>
<feature type="binding site" evidence="15">
    <location>
        <position position="184"/>
    </location>
    <ligand>
        <name>S-adenosyl-L-methionine</name>
        <dbReference type="ChEBI" id="CHEBI:59789"/>
        <label>2</label>
    </ligand>
</feature>
<gene>
    <name evidence="18" type="primary">hemN</name>
    <name evidence="18" type="ORF">LG651_11355</name>
</gene>
<dbReference type="GO" id="GO:0005737">
    <property type="term" value="C:cytoplasm"/>
    <property type="evidence" value="ECO:0007669"/>
    <property type="project" value="UniProtKB-SubCell"/>
</dbReference>
<dbReference type="Gene3D" id="1.10.10.920">
    <property type="match status" value="1"/>
</dbReference>
<comment type="subunit">
    <text evidence="4">Monomer.</text>
</comment>
<evidence type="ECO:0000256" key="12">
    <source>
        <dbReference type="ARBA" id="ARBA00023244"/>
    </source>
</evidence>
<feature type="binding site" evidence="15">
    <location>
        <position position="55"/>
    </location>
    <ligand>
        <name>S-adenosyl-L-methionine</name>
        <dbReference type="ChEBI" id="CHEBI:59789"/>
        <label>1</label>
    </ligand>
</feature>
<name>A0A9X1L563_9FLAO</name>
<keyword evidence="6 14" id="KW-0963">Cytoplasm</keyword>
<dbReference type="InterPro" id="IPR013785">
    <property type="entry name" value="Aldolase_TIM"/>
</dbReference>
<dbReference type="InterPro" id="IPR007197">
    <property type="entry name" value="rSAM"/>
</dbReference>
<comment type="cofactor">
    <cofactor evidence="14 16">
        <name>[4Fe-4S] cluster</name>
        <dbReference type="ChEBI" id="CHEBI:49883"/>
    </cofactor>
    <text evidence="14 16">Binds 1 [4Fe-4S] cluster. The cluster is coordinated with 3 cysteines and an exchangeable S-adenosyl-L-methionine.</text>
</comment>
<dbReference type="GO" id="GO:0051539">
    <property type="term" value="F:4 iron, 4 sulfur cluster binding"/>
    <property type="evidence" value="ECO:0007669"/>
    <property type="project" value="UniProtKB-KW"/>
</dbReference>
<evidence type="ECO:0000256" key="9">
    <source>
        <dbReference type="ARBA" id="ARBA00023002"/>
    </source>
</evidence>
<comment type="subcellular location">
    <subcellularLocation>
        <location evidence="1 14">Cytoplasm</location>
    </subcellularLocation>
</comment>
<evidence type="ECO:0000313" key="19">
    <source>
        <dbReference type="Proteomes" id="UP001139286"/>
    </source>
</evidence>
<feature type="binding site" evidence="15">
    <location>
        <begin position="113"/>
        <end position="114"/>
    </location>
    <ligand>
        <name>S-adenosyl-L-methionine</name>
        <dbReference type="ChEBI" id="CHEBI:59789"/>
        <label>2</label>
    </ligand>
</feature>
<evidence type="ECO:0000256" key="16">
    <source>
        <dbReference type="PIRSR" id="PIRSR000167-2"/>
    </source>
</evidence>
<dbReference type="SUPFAM" id="SSF102114">
    <property type="entry name" value="Radical SAM enzymes"/>
    <property type="match status" value="1"/>
</dbReference>
<dbReference type="SMART" id="SM00729">
    <property type="entry name" value="Elp3"/>
    <property type="match status" value="1"/>
</dbReference>
<comment type="pathway">
    <text evidence="2 14">Porphyrin-containing compound metabolism; protoporphyrin-IX biosynthesis; protoporphyrinogen-IX from coproporphyrinogen-III (AdoMet route): step 1/1.</text>
</comment>
<dbReference type="InterPro" id="IPR004558">
    <property type="entry name" value="Coprogen_oxidase_HemN"/>
</dbReference>
<dbReference type="GO" id="GO:0004109">
    <property type="term" value="F:coproporphyrinogen oxidase activity"/>
    <property type="evidence" value="ECO:0007669"/>
    <property type="project" value="InterPro"/>
</dbReference>
<evidence type="ECO:0000256" key="11">
    <source>
        <dbReference type="ARBA" id="ARBA00023014"/>
    </source>
</evidence>
<dbReference type="GO" id="GO:0046872">
    <property type="term" value="F:metal ion binding"/>
    <property type="evidence" value="ECO:0007669"/>
    <property type="project" value="UniProtKB-KW"/>
</dbReference>
<dbReference type="GO" id="GO:0006782">
    <property type="term" value="P:protoporphyrinogen IX biosynthetic process"/>
    <property type="evidence" value="ECO:0007669"/>
    <property type="project" value="TreeGrafter"/>
</dbReference>
<keyword evidence="5 14" id="KW-0004">4Fe-4S</keyword>
<feature type="binding site" evidence="16">
    <location>
        <position position="65"/>
    </location>
    <ligand>
        <name>[4Fe-4S] cluster</name>
        <dbReference type="ChEBI" id="CHEBI:49883"/>
        <note>4Fe-4S-S-AdoMet</note>
    </ligand>
</feature>
<feature type="binding site" evidence="15">
    <location>
        <position position="330"/>
    </location>
    <ligand>
        <name>S-adenosyl-L-methionine</name>
        <dbReference type="ChEBI" id="CHEBI:59789"/>
        <label>1</label>
    </ligand>
</feature>
<dbReference type="InterPro" id="IPR034505">
    <property type="entry name" value="Coproporphyrinogen-III_oxidase"/>
</dbReference>
<dbReference type="SFLD" id="SFLDG01082">
    <property type="entry name" value="B12-binding_domain_containing"/>
    <property type="match status" value="1"/>
</dbReference>
<evidence type="ECO:0000256" key="4">
    <source>
        <dbReference type="ARBA" id="ARBA00011245"/>
    </source>
</evidence>
<evidence type="ECO:0000256" key="7">
    <source>
        <dbReference type="ARBA" id="ARBA00022691"/>
    </source>
</evidence>
<comment type="catalytic activity">
    <reaction evidence="13 14">
        <text>coproporphyrinogen III + 2 S-adenosyl-L-methionine = protoporphyrinogen IX + 2 5'-deoxyadenosine + 2 L-methionine + 2 CO2</text>
        <dbReference type="Rhea" id="RHEA:15425"/>
        <dbReference type="ChEBI" id="CHEBI:16526"/>
        <dbReference type="ChEBI" id="CHEBI:17319"/>
        <dbReference type="ChEBI" id="CHEBI:57307"/>
        <dbReference type="ChEBI" id="CHEBI:57309"/>
        <dbReference type="ChEBI" id="CHEBI:57844"/>
        <dbReference type="ChEBI" id="CHEBI:59789"/>
        <dbReference type="EC" id="1.3.98.3"/>
    </reaction>
</comment>
<evidence type="ECO:0000256" key="13">
    <source>
        <dbReference type="ARBA" id="ARBA00048321"/>
    </source>
</evidence>
<evidence type="ECO:0000256" key="14">
    <source>
        <dbReference type="PIRNR" id="PIRNR000167"/>
    </source>
</evidence>
<keyword evidence="8 14" id="KW-0479">Metal-binding</keyword>
<dbReference type="EMBL" id="JAJAPX010000004">
    <property type="protein sequence ID" value="MCB4808850.1"/>
    <property type="molecule type" value="Genomic_DNA"/>
</dbReference>
<evidence type="ECO:0000256" key="15">
    <source>
        <dbReference type="PIRSR" id="PIRSR000167-1"/>
    </source>
</evidence>
<keyword evidence="12 14" id="KW-0627">Porphyrin biosynthesis</keyword>
<reference evidence="18" key="1">
    <citation type="submission" date="2021-10" db="EMBL/GenBank/DDBJ databases">
        <title>Tamlana sargassums sp. nov., and Tamlana laminarinivorans sp. nov., two new bacteria isolated from the brown alga.</title>
        <authorList>
            <person name="Li J."/>
        </authorList>
    </citation>
    <scope>NUCLEOTIDE SEQUENCE</scope>
    <source>
        <strain evidence="18">62-3</strain>
    </source>
</reference>
<dbReference type="NCBIfam" id="TIGR00538">
    <property type="entry name" value="hemN"/>
    <property type="match status" value="1"/>
</dbReference>
<dbReference type="Proteomes" id="UP001139286">
    <property type="component" value="Unassembled WGS sequence"/>
</dbReference>
<dbReference type="Gene3D" id="3.20.20.70">
    <property type="entry name" value="Aldolase class I"/>
    <property type="match status" value="1"/>
</dbReference>
<dbReference type="SFLD" id="SFLDS00029">
    <property type="entry name" value="Radical_SAM"/>
    <property type="match status" value="1"/>
</dbReference>
<dbReference type="SFLD" id="SFLDG01065">
    <property type="entry name" value="anaerobic_coproporphyrinogen-I"/>
    <property type="match status" value="1"/>
</dbReference>
<protein>
    <recommendedName>
        <fullName evidence="14">Coproporphyrinogen-III oxidase</fullName>
        <ecNumber evidence="14">1.3.98.3</ecNumber>
    </recommendedName>
</protein>
<feature type="binding site" evidence="15">
    <location>
        <position position="145"/>
    </location>
    <ligand>
        <name>S-adenosyl-L-methionine</name>
        <dbReference type="ChEBI" id="CHEBI:59789"/>
        <label>1</label>
    </ligand>
</feature>
<dbReference type="PROSITE" id="PS51918">
    <property type="entry name" value="RADICAL_SAM"/>
    <property type="match status" value="1"/>
</dbReference>
<keyword evidence="9 14" id="KW-0560">Oxidoreductase</keyword>
<dbReference type="PIRSF" id="PIRSF000167">
    <property type="entry name" value="HemN"/>
    <property type="match status" value="1"/>
</dbReference>
<feature type="binding site" evidence="16">
    <location>
        <position position="61"/>
    </location>
    <ligand>
        <name>[4Fe-4S] cluster</name>
        <dbReference type="ChEBI" id="CHEBI:49883"/>
        <note>4Fe-4S-S-AdoMet</note>
    </ligand>
</feature>
<feature type="domain" description="Radical SAM core" evidence="17">
    <location>
        <begin position="46"/>
        <end position="284"/>
    </location>
</feature>
<evidence type="ECO:0000256" key="5">
    <source>
        <dbReference type="ARBA" id="ARBA00022485"/>
    </source>
</evidence>
<dbReference type="InterPro" id="IPR006638">
    <property type="entry name" value="Elp3/MiaA/NifB-like_rSAM"/>
</dbReference>
<feature type="binding site" evidence="15">
    <location>
        <position position="243"/>
    </location>
    <ligand>
        <name>S-adenosyl-L-methionine</name>
        <dbReference type="ChEBI" id="CHEBI:59789"/>
        <label>2</label>
    </ligand>
</feature>
<evidence type="ECO:0000256" key="8">
    <source>
        <dbReference type="ARBA" id="ARBA00022723"/>
    </source>
</evidence>
<evidence type="ECO:0000259" key="17">
    <source>
        <dbReference type="PROSITE" id="PS51918"/>
    </source>
</evidence>
<feature type="binding site" evidence="15">
    <location>
        <begin position="67"/>
        <end position="69"/>
    </location>
    <ligand>
        <name>S-adenosyl-L-methionine</name>
        <dbReference type="ChEBI" id="CHEBI:59789"/>
        <label>2</label>
    </ligand>
</feature>
<feature type="binding site" evidence="15">
    <location>
        <position position="172"/>
    </location>
    <ligand>
        <name>S-adenosyl-L-methionine</name>
        <dbReference type="ChEBI" id="CHEBI:59789"/>
        <label>2</label>
    </ligand>
</feature>
<evidence type="ECO:0000256" key="2">
    <source>
        <dbReference type="ARBA" id="ARBA00004785"/>
    </source>
</evidence>
<feature type="binding site" evidence="15">
    <location>
        <position position="112"/>
    </location>
    <ligand>
        <name>S-adenosyl-L-methionine</name>
        <dbReference type="ChEBI" id="CHEBI:59789"/>
        <label>1</label>
    </ligand>
</feature>
<keyword evidence="19" id="KW-1185">Reference proteome</keyword>
<dbReference type="InterPro" id="IPR058240">
    <property type="entry name" value="rSAM_sf"/>
</dbReference>